<proteinExistence type="predicted"/>
<dbReference type="InterPro" id="IPR047057">
    <property type="entry name" value="MerR_fam"/>
</dbReference>
<evidence type="ECO:0000256" key="1">
    <source>
        <dbReference type="ARBA" id="ARBA00023125"/>
    </source>
</evidence>
<evidence type="ECO:0000313" key="4">
    <source>
        <dbReference type="Proteomes" id="UP000294865"/>
    </source>
</evidence>
<dbReference type="PANTHER" id="PTHR30204">
    <property type="entry name" value="REDOX-CYCLING DRUG-SENSING TRANSCRIPTIONAL ACTIVATOR SOXR"/>
    <property type="match status" value="1"/>
</dbReference>
<dbReference type="PROSITE" id="PS50937">
    <property type="entry name" value="HTH_MERR_2"/>
    <property type="match status" value="1"/>
</dbReference>
<sequence length="155" mass="18148">MHYYIFFYCIPRDITLIYKLSRDGLDGGELFGKDSLKIGELAKLAGVTNRTVDYYTNLGLLEFNRSESNYRYYSRAMVDRIKEIEQLKQEGMHLNEIKNKFTSHEVIDIQDLRLKMNQLEHDIKHIAQSEDITEARSLAKKDLALIKALLLFIQN</sequence>
<keyword evidence="1" id="KW-0238">DNA-binding</keyword>
<dbReference type="RefSeq" id="WP_133419240.1">
    <property type="nucleotide sequence ID" value="NZ_SDQG01000001.1"/>
</dbReference>
<reference evidence="3 4" key="1">
    <citation type="submission" date="2019-01" db="EMBL/GenBank/DDBJ databases">
        <title>Draft genome sequences of Macrococcus caseolyticus, Macrococcus canis, Macrococcus bohemicus and Macrococcus goetzii.</title>
        <authorList>
            <person name="Mazhar S."/>
            <person name="Altermann E."/>
            <person name="Hill C."/>
            <person name="Mcauliffe O."/>
        </authorList>
    </citation>
    <scope>NUCLEOTIDE SEQUENCE [LARGE SCALE GENOMIC DNA]</scope>
    <source>
        <strain evidence="3 4">DPC7162</strain>
    </source>
</reference>
<dbReference type="GO" id="GO:0003677">
    <property type="term" value="F:DNA binding"/>
    <property type="evidence" value="ECO:0007669"/>
    <property type="project" value="UniProtKB-KW"/>
</dbReference>
<dbReference type="PANTHER" id="PTHR30204:SF95">
    <property type="entry name" value="HTH-TYPE TRANSCRIPTIONAL REGULATOR CUER"/>
    <property type="match status" value="1"/>
</dbReference>
<dbReference type="EMBL" id="SDQG01000001">
    <property type="protein sequence ID" value="TDM18670.1"/>
    <property type="molecule type" value="Genomic_DNA"/>
</dbReference>
<organism evidence="3 4">
    <name type="scientific">Macrococcoides canis</name>
    <dbReference type="NCBI Taxonomy" id="1855823"/>
    <lineage>
        <taxon>Bacteria</taxon>
        <taxon>Bacillati</taxon>
        <taxon>Bacillota</taxon>
        <taxon>Bacilli</taxon>
        <taxon>Bacillales</taxon>
        <taxon>Staphylococcaceae</taxon>
        <taxon>Macrococcoides</taxon>
    </lineage>
</organism>
<dbReference type="PRINTS" id="PR00040">
    <property type="entry name" value="HTHMERR"/>
</dbReference>
<dbReference type="Pfam" id="PF13411">
    <property type="entry name" value="MerR_1"/>
    <property type="match status" value="1"/>
</dbReference>
<dbReference type="Gene3D" id="1.10.1660.10">
    <property type="match status" value="1"/>
</dbReference>
<feature type="domain" description="HTH merR-type" evidence="2">
    <location>
        <begin position="35"/>
        <end position="103"/>
    </location>
</feature>
<dbReference type="SUPFAM" id="SSF46955">
    <property type="entry name" value="Putative DNA-binding domain"/>
    <property type="match status" value="1"/>
</dbReference>
<name>A0A4R6C870_9STAP</name>
<dbReference type="Proteomes" id="UP000294865">
    <property type="component" value="Unassembled WGS sequence"/>
</dbReference>
<comment type="caution">
    <text evidence="3">The sequence shown here is derived from an EMBL/GenBank/DDBJ whole genome shotgun (WGS) entry which is preliminary data.</text>
</comment>
<dbReference type="GO" id="GO:0003700">
    <property type="term" value="F:DNA-binding transcription factor activity"/>
    <property type="evidence" value="ECO:0007669"/>
    <property type="project" value="InterPro"/>
</dbReference>
<evidence type="ECO:0000313" key="3">
    <source>
        <dbReference type="EMBL" id="TDM18670.1"/>
    </source>
</evidence>
<dbReference type="AlphaFoldDB" id="A0A4R6C870"/>
<accession>A0A4R6C870</accession>
<gene>
    <name evidence="3" type="ORF">ETI04_04025</name>
</gene>
<dbReference type="InterPro" id="IPR000551">
    <property type="entry name" value="MerR-type_HTH_dom"/>
</dbReference>
<protein>
    <submittedName>
        <fullName evidence="3">MerR family transcriptional regulator</fullName>
    </submittedName>
</protein>
<dbReference type="InterPro" id="IPR009061">
    <property type="entry name" value="DNA-bd_dom_put_sf"/>
</dbReference>
<evidence type="ECO:0000259" key="2">
    <source>
        <dbReference type="PROSITE" id="PS50937"/>
    </source>
</evidence>
<dbReference type="SMART" id="SM00422">
    <property type="entry name" value="HTH_MERR"/>
    <property type="match status" value="1"/>
</dbReference>